<proteinExistence type="predicted"/>
<dbReference type="EMBL" id="CM037015">
    <property type="protein sequence ID" value="KAH7682139.1"/>
    <property type="molecule type" value="Genomic_DNA"/>
</dbReference>
<keyword evidence="2" id="KW-1185">Reference proteome</keyword>
<reference evidence="2" key="1">
    <citation type="journal article" date="2022" name="Nat. Commun.">
        <title>Chromosome evolution and the genetic basis of agronomically important traits in greater yam.</title>
        <authorList>
            <person name="Bredeson J.V."/>
            <person name="Lyons J.B."/>
            <person name="Oniyinde I.O."/>
            <person name="Okereke N.R."/>
            <person name="Kolade O."/>
            <person name="Nnabue I."/>
            <person name="Nwadili C.O."/>
            <person name="Hribova E."/>
            <person name="Parker M."/>
            <person name="Nwogha J."/>
            <person name="Shu S."/>
            <person name="Carlson J."/>
            <person name="Kariba R."/>
            <person name="Muthemba S."/>
            <person name="Knop K."/>
            <person name="Barton G.J."/>
            <person name="Sherwood A.V."/>
            <person name="Lopez-Montes A."/>
            <person name="Asiedu R."/>
            <person name="Jamnadass R."/>
            <person name="Muchugi A."/>
            <person name="Goodstein D."/>
            <person name="Egesi C.N."/>
            <person name="Featherston J."/>
            <person name="Asfaw A."/>
            <person name="Simpson G.G."/>
            <person name="Dolezel J."/>
            <person name="Hendre P.S."/>
            <person name="Van Deynze A."/>
            <person name="Kumar P.L."/>
            <person name="Obidiegwu J.E."/>
            <person name="Bhattacharjee R."/>
            <person name="Rokhsar D.S."/>
        </authorList>
    </citation>
    <scope>NUCLEOTIDE SEQUENCE [LARGE SCALE GENOMIC DNA]</scope>
    <source>
        <strain evidence="2">cv. TDa95/00328</strain>
    </source>
</reference>
<evidence type="ECO:0000313" key="1">
    <source>
        <dbReference type="EMBL" id="KAH7682139.1"/>
    </source>
</evidence>
<evidence type="ECO:0000313" key="2">
    <source>
        <dbReference type="Proteomes" id="UP000827976"/>
    </source>
</evidence>
<name>A0ACB7W419_DIOAL</name>
<protein>
    <submittedName>
        <fullName evidence="1">Uncharacterized protein</fullName>
    </submittedName>
</protein>
<sequence>MAVTMTMKTQNKHLRVKFQTMQHRAQTWSFQLLLQLEE</sequence>
<comment type="caution">
    <text evidence="1">The sequence shown here is derived from an EMBL/GenBank/DDBJ whole genome shotgun (WGS) entry which is preliminary data.</text>
</comment>
<accession>A0ACB7W419</accession>
<organism evidence="1 2">
    <name type="scientific">Dioscorea alata</name>
    <name type="common">Purple yam</name>
    <dbReference type="NCBI Taxonomy" id="55571"/>
    <lineage>
        <taxon>Eukaryota</taxon>
        <taxon>Viridiplantae</taxon>
        <taxon>Streptophyta</taxon>
        <taxon>Embryophyta</taxon>
        <taxon>Tracheophyta</taxon>
        <taxon>Spermatophyta</taxon>
        <taxon>Magnoliopsida</taxon>
        <taxon>Liliopsida</taxon>
        <taxon>Dioscoreales</taxon>
        <taxon>Dioscoreaceae</taxon>
        <taxon>Dioscorea</taxon>
    </lineage>
</organism>
<gene>
    <name evidence="1" type="ORF">IHE45_05G102700</name>
</gene>
<dbReference type="Proteomes" id="UP000827976">
    <property type="component" value="Chromosome 5"/>
</dbReference>